<dbReference type="Pfam" id="PF06348">
    <property type="entry name" value="DUF1059"/>
    <property type="match status" value="1"/>
</dbReference>
<gene>
    <name evidence="1" type="ORF">ACFQPE_02565</name>
</gene>
<dbReference type="AlphaFoldDB" id="A0ABD6A670"/>
<name>A0ABD6A670_9EURY</name>
<sequence>MAKAHKLDCEAAAADCRFIIQSEDEEEAVELARKHMKDVHGQEYTDEELRADHLQVV</sequence>
<dbReference type="RefSeq" id="WP_276305081.1">
    <property type="nucleotide sequence ID" value="NZ_CP119992.1"/>
</dbReference>
<keyword evidence="2" id="KW-1185">Reference proteome</keyword>
<dbReference type="Proteomes" id="UP001596547">
    <property type="component" value="Unassembled WGS sequence"/>
</dbReference>
<reference evidence="1 2" key="1">
    <citation type="journal article" date="2019" name="Int. J. Syst. Evol. Microbiol.">
        <title>The Global Catalogue of Microorganisms (GCM) 10K type strain sequencing project: providing services to taxonomists for standard genome sequencing and annotation.</title>
        <authorList>
            <consortium name="The Broad Institute Genomics Platform"/>
            <consortium name="The Broad Institute Genome Sequencing Center for Infectious Disease"/>
            <person name="Wu L."/>
            <person name="Ma J."/>
        </authorList>
    </citation>
    <scope>NUCLEOTIDE SEQUENCE [LARGE SCALE GENOMIC DNA]</scope>
    <source>
        <strain evidence="1 2">PSR21</strain>
    </source>
</reference>
<evidence type="ECO:0000313" key="1">
    <source>
        <dbReference type="EMBL" id="MFC7315680.1"/>
    </source>
</evidence>
<proteinExistence type="predicted"/>
<organism evidence="1 2">
    <name type="scientific">Halomarina halobia</name>
    <dbReference type="NCBI Taxonomy" id="3033386"/>
    <lineage>
        <taxon>Archaea</taxon>
        <taxon>Methanobacteriati</taxon>
        <taxon>Methanobacteriota</taxon>
        <taxon>Stenosarchaea group</taxon>
        <taxon>Halobacteria</taxon>
        <taxon>Halobacteriales</taxon>
        <taxon>Natronomonadaceae</taxon>
        <taxon>Halomarina</taxon>
    </lineage>
</organism>
<dbReference type="GeneID" id="79314651"/>
<protein>
    <submittedName>
        <fullName evidence="1">DUF1059 domain-containing protein</fullName>
    </submittedName>
</protein>
<dbReference type="InterPro" id="IPR009409">
    <property type="entry name" value="DUF1059"/>
</dbReference>
<dbReference type="EMBL" id="JBHTBF010000001">
    <property type="protein sequence ID" value="MFC7315680.1"/>
    <property type="molecule type" value="Genomic_DNA"/>
</dbReference>
<comment type="caution">
    <text evidence="1">The sequence shown here is derived from an EMBL/GenBank/DDBJ whole genome shotgun (WGS) entry which is preliminary data.</text>
</comment>
<accession>A0ABD6A670</accession>
<evidence type="ECO:0000313" key="2">
    <source>
        <dbReference type="Proteomes" id="UP001596547"/>
    </source>
</evidence>